<dbReference type="GO" id="GO:0008408">
    <property type="term" value="F:3'-5' exonuclease activity"/>
    <property type="evidence" value="ECO:0007669"/>
    <property type="project" value="InterPro"/>
</dbReference>
<name>D4XWH4_9BACT</name>
<evidence type="ECO:0000256" key="3">
    <source>
        <dbReference type="ARBA" id="ARBA00010752"/>
    </source>
</evidence>
<keyword evidence="7 14" id="KW-0548">Nucleotidyltransferase</keyword>
<dbReference type="InterPro" id="IPR001001">
    <property type="entry name" value="DNA_polIII_beta"/>
</dbReference>
<dbReference type="InterPro" id="IPR046938">
    <property type="entry name" value="DNA_clamp_sf"/>
</dbReference>
<evidence type="ECO:0000259" key="11">
    <source>
        <dbReference type="Pfam" id="PF00712"/>
    </source>
</evidence>
<comment type="similarity">
    <text evidence="3">Belongs to the beta sliding clamp family.</text>
</comment>
<dbReference type="PANTHER" id="PTHR30478:SF0">
    <property type="entry name" value="BETA SLIDING CLAMP"/>
    <property type="match status" value="1"/>
</dbReference>
<reference evidence="14 15" key="1">
    <citation type="submission" date="2010-03" db="EMBL/GenBank/DDBJ databases">
        <authorList>
            <person name="Glass J.I."/>
            <person name="Benders G.A."/>
            <person name="Durkin A.S."/>
            <person name="Farmerie W.G."/>
            <person name="Hlavinka K."/>
            <person name="Hostetler J."/>
            <person name="Jackson J."/>
            <person name="May M.A."/>
            <person name="Miller R.H."/>
            <person name="Paralanov V."/>
            <person name="Radune D."/>
            <person name="Szczypinski B."/>
            <person name="Brown D.R."/>
        </authorList>
    </citation>
    <scope>NUCLEOTIDE SEQUENCE [LARGE SCALE GENOMIC DNA]</scope>
    <source>
        <strain evidence="14 15">A21JP2</strain>
    </source>
</reference>
<dbReference type="GO" id="GO:0003887">
    <property type="term" value="F:DNA-directed DNA polymerase activity"/>
    <property type="evidence" value="ECO:0007669"/>
    <property type="project" value="UniProtKB-KW"/>
</dbReference>
<accession>D4XWH4</accession>
<dbReference type="Gene3D" id="3.10.150.10">
    <property type="entry name" value="DNA Polymerase III, subunit A, domain 2"/>
    <property type="match status" value="1"/>
</dbReference>
<dbReference type="InterPro" id="IPR022635">
    <property type="entry name" value="DNA_polIII_beta_C"/>
</dbReference>
<dbReference type="Pfam" id="PF02768">
    <property type="entry name" value="DNA_pol3_beta_3"/>
    <property type="match status" value="1"/>
</dbReference>
<evidence type="ECO:0000256" key="9">
    <source>
        <dbReference type="ARBA" id="ARBA00022932"/>
    </source>
</evidence>
<dbReference type="STRING" id="747682.MALL_0456"/>
<organism evidence="14 15">
    <name type="scientific">Mycoplasmopsis alligatoris A21JP2</name>
    <dbReference type="NCBI Taxonomy" id="747682"/>
    <lineage>
        <taxon>Bacteria</taxon>
        <taxon>Bacillati</taxon>
        <taxon>Mycoplasmatota</taxon>
        <taxon>Mycoplasmoidales</taxon>
        <taxon>Metamycoplasmataceae</taxon>
        <taxon>Mycoplasmopsis</taxon>
    </lineage>
</organism>
<dbReference type="GO" id="GO:0009360">
    <property type="term" value="C:DNA polymerase III complex"/>
    <property type="evidence" value="ECO:0007669"/>
    <property type="project" value="InterPro"/>
</dbReference>
<evidence type="ECO:0000256" key="1">
    <source>
        <dbReference type="ARBA" id="ARBA00002266"/>
    </source>
</evidence>
<dbReference type="GO" id="GO:0006271">
    <property type="term" value="P:DNA strand elongation involved in DNA replication"/>
    <property type="evidence" value="ECO:0007669"/>
    <property type="project" value="TreeGrafter"/>
</dbReference>
<keyword evidence="9" id="KW-0239">DNA-directed DNA polymerase</keyword>
<keyword evidence="10" id="KW-0238">DNA-binding</keyword>
<dbReference type="CDD" id="cd00140">
    <property type="entry name" value="beta_clamp"/>
    <property type="match status" value="1"/>
</dbReference>
<keyword evidence="6 14" id="KW-0808">Transferase</keyword>
<evidence type="ECO:0000256" key="5">
    <source>
        <dbReference type="ARBA" id="ARBA00022490"/>
    </source>
</evidence>
<feature type="domain" description="DNA polymerase III beta sliding clamp central" evidence="12">
    <location>
        <begin position="131"/>
        <end position="241"/>
    </location>
</feature>
<dbReference type="EC" id="2.7.7.7" evidence="14"/>
<keyword evidence="15" id="KW-1185">Reference proteome</keyword>
<gene>
    <name evidence="14" type="primary">dnaN</name>
    <name evidence="14" type="ORF">MALL_0456</name>
</gene>
<evidence type="ECO:0000313" key="14">
    <source>
        <dbReference type="EMBL" id="EFF41183.1"/>
    </source>
</evidence>
<dbReference type="SUPFAM" id="SSF55979">
    <property type="entry name" value="DNA clamp"/>
    <property type="match status" value="3"/>
</dbReference>
<evidence type="ECO:0000256" key="4">
    <source>
        <dbReference type="ARBA" id="ARBA00011400"/>
    </source>
</evidence>
<dbReference type="eggNOG" id="COG0592">
    <property type="taxonomic scope" value="Bacteria"/>
</dbReference>
<evidence type="ECO:0000313" key="15">
    <source>
        <dbReference type="Proteomes" id="UP000004757"/>
    </source>
</evidence>
<dbReference type="AlphaFoldDB" id="D4XWH4"/>
<dbReference type="Pfam" id="PF02767">
    <property type="entry name" value="DNA_pol3_beta_2"/>
    <property type="match status" value="1"/>
</dbReference>
<feature type="domain" description="DNA polymerase III beta sliding clamp N-terminal" evidence="11">
    <location>
        <begin position="1"/>
        <end position="119"/>
    </location>
</feature>
<comment type="subcellular location">
    <subcellularLocation>
        <location evidence="2">Cytoplasm</location>
    </subcellularLocation>
</comment>
<dbReference type="NCBIfam" id="TIGR00663">
    <property type="entry name" value="dnan"/>
    <property type="match status" value="1"/>
</dbReference>
<comment type="function">
    <text evidence="1">Confers DNA tethering and processivity to DNA polymerases and other proteins. Acts as a clamp, forming a ring around DNA (a reaction catalyzed by the clamp-loading complex) which diffuses in an ATP-independent manner freely and bidirectionally along dsDNA. Initially characterized for its ability to contact the catalytic subunit of DNA polymerase III (Pol III), a complex, multichain enzyme responsible for most of the replicative synthesis in bacteria; Pol III exhibits 3'-5' exonuclease proofreading activity. The beta chain is required for initiation of replication as well as for processivity of DNA replication.</text>
</comment>
<dbReference type="Pfam" id="PF00712">
    <property type="entry name" value="DNA_pol3_beta"/>
    <property type="match status" value="1"/>
</dbReference>
<feature type="domain" description="DNA polymerase III beta sliding clamp C-terminal" evidence="13">
    <location>
        <begin position="245"/>
        <end position="362"/>
    </location>
</feature>
<evidence type="ECO:0000256" key="7">
    <source>
        <dbReference type="ARBA" id="ARBA00022695"/>
    </source>
</evidence>
<dbReference type="Gene3D" id="3.70.10.10">
    <property type="match status" value="1"/>
</dbReference>
<keyword evidence="5" id="KW-0963">Cytoplasm</keyword>
<dbReference type="EMBL" id="ADNC01000027">
    <property type="protein sequence ID" value="EFF41183.1"/>
    <property type="molecule type" value="Genomic_DNA"/>
</dbReference>
<evidence type="ECO:0000256" key="2">
    <source>
        <dbReference type="ARBA" id="ARBA00004496"/>
    </source>
</evidence>
<dbReference type="GO" id="GO:0005737">
    <property type="term" value="C:cytoplasm"/>
    <property type="evidence" value="ECO:0007669"/>
    <property type="project" value="UniProtKB-SubCell"/>
</dbReference>
<dbReference type="InterPro" id="IPR022634">
    <property type="entry name" value="DNA_polIII_beta_N"/>
</dbReference>
<dbReference type="Proteomes" id="UP000004757">
    <property type="component" value="Unassembled WGS sequence"/>
</dbReference>
<keyword evidence="8" id="KW-0235">DNA replication</keyword>
<dbReference type="InterPro" id="IPR022637">
    <property type="entry name" value="DNA_polIII_beta_cen"/>
</dbReference>
<comment type="subunit">
    <text evidence="4">Forms a ring-shaped head-to-tail homodimer around DNA which binds and tethers DNA polymerases and other proteins to the DNA. The DNA replisome complex has a single clamp-loading complex (3 tau and 1 each of delta, delta', psi and chi subunits) which binds 3 Pol III cores (1 core on the leading strand and 2 on the lagging strand) each with a beta sliding clamp dimer. Additional proteins in the replisome are other copies of gamma, psi and chi, Ssb, DNA helicase and RNA primase.</text>
</comment>
<comment type="caution">
    <text evidence="14">The sequence shown here is derived from an EMBL/GenBank/DDBJ whole genome shotgun (WGS) entry which is preliminary data.</text>
</comment>
<dbReference type="OrthoDB" id="397417at2"/>
<protein>
    <submittedName>
        <fullName evidence="14">DNA polymerase III, beta subunit</fullName>
        <ecNumber evidence="14">2.7.7.7</ecNumber>
    </submittedName>
</protein>
<evidence type="ECO:0000256" key="10">
    <source>
        <dbReference type="ARBA" id="ARBA00023125"/>
    </source>
</evidence>
<dbReference type="SMART" id="SM00480">
    <property type="entry name" value="POL3Bc"/>
    <property type="match status" value="1"/>
</dbReference>
<dbReference type="RefSeq" id="WP_005683799.1">
    <property type="nucleotide sequence ID" value="NZ_ADNC01000027.1"/>
</dbReference>
<evidence type="ECO:0000259" key="13">
    <source>
        <dbReference type="Pfam" id="PF02768"/>
    </source>
</evidence>
<evidence type="ECO:0000256" key="6">
    <source>
        <dbReference type="ARBA" id="ARBA00022679"/>
    </source>
</evidence>
<evidence type="ECO:0000259" key="12">
    <source>
        <dbReference type="Pfam" id="PF02767"/>
    </source>
</evidence>
<sequence length="367" mass="41936">MKITIKKEILENVVDFLGTYINSTDTFLAFRYIHLEVTHEKLVFTVSSSTMSARKTINVDEVNVRVEEEGKVLLNNKVLKNIIRNLSDDITLAKKSNIINITEGKTKYNLNTISDNFPIIDFNESENRFQMKKNDFDEAIKNVGFAVADSKSNSSILKAINMFANSNEIRFCGTDSFRLSTFTVKISKEMNFDISVDARNLKSMMIKDNTIKNIYIFFNMNKFGVATEDTIIQSSLVDIPYHDIKRIFPTEITRNIVIQKSVLLDLINKTIFDFDKDGSKIELKFTKKLLTASYEETEVGHSQASTEDFTLNGNPIELTFNSRFLKEAISVLDDELNIGVNLMENIVLLLSKKNPNNKQLITTIRRL</sequence>
<dbReference type="GO" id="GO:0003677">
    <property type="term" value="F:DNA binding"/>
    <property type="evidence" value="ECO:0007669"/>
    <property type="project" value="UniProtKB-KW"/>
</dbReference>
<evidence type="ECO:0000256" key="8">
    <source>
        <dbReference type="ARBA" id="ARBA00022705"/>
    </source>
</evidence>
<proteinExistence type="inferred from homology"/>
<dbReference type="PANTHER" id="PTHR30478">
    <property type="entry name" value="DNA POLYMERASE III SUBUNIT BETA"/>
    <property type="match status" value="1"/>
</dbReference>